<evidence type="ECO:0000313" key="7">
    <source>
        <dbReference type="Proteomes" id="UP000029921"/>
    </source>
</evidence>
<keyword evidence="4" id="KW-0233">DNA recombination</keyword>
<proteinExistence type="inferred from homology"/>
<dbReference type="PANTHER" id="PTHR30629:SF2">
    <property type="entry name" value="PROPHAGE INTEGRASE INTS-RELATED"/>
    <property type="match status" value="1"/>
</dbReference>
<dbReference type="InterPro" id="IPR010998">
    <property type="entry name" value="Integrase_recombinase_N"/>
</dbReference>
<reference evidence="6 7" key="1">
    <citation type="journal article" date="2014" name="Genome Announc.">
        <title>Draft genome sequences of eight enterohepatic helicobacter species isolated from both laboratory and wild rodents.</title>
        <authorList>
            <person name="Sheh A."/>
            <person name="Shen Z."/>
            <person name="Fox J.G."/>
        </authorList>
    </citation>
    <scope>NUCLEOTIDE SEQUENCE [LARGE SCALE GENOMIC DNA]</scope>
    <source>
        <strain evidence="6 7">MIT 96-1001</strain>
    </source>
</reference>
<evidence type="ECO:0000313" key="6">
    <source>
        <dbReference type="EMBL" id="TLD91363.1"/>
    </source>
</evidence>
<keyword evidence="2" id="KW-0229">DNA integration</keyword>
<dbReference type="Gene3D" id="1.10.150.130">
    <property type="match status" value="1"/>
</dbReference>
<organism evidence="6 7">
    <name type="scientific">Helicobacter magdeburgensis</name>
    <dbReference type="NCBI Taxonomy" id="471858"/>
    <lineage>
        <taxon>Bacteria</taxon>
        <taxon>Pseudomonadati</taxon>
        <taxon>Campylobacterota</taxon>
        <taxon>Epsilonproteobacteria</taxon>
        <taxon>Campylobacterales</taxon>
        <taxon>Helicobacteraceae</taxon>
        <taxon>Helicobacter</taxon>
    </lineage>
</organism>
<protein>
    <submittedName>
        <fullName evidence="6">DUF4102 domain-containing protein</fullName>
    </submittedName>
</protein>
<evidence type="ECO:0000256" key="3">
    <source>
        <dbReference type="ARBA" id="ARBA00023125"/>
    </source>
</evidence>
<dbReference type="Gene3D" id="3.30.160.390">
    <property type="entry name" value="Integrase, DNA-binding domain"/>
    <property type="match status" value="1"/>
</dbReference>
<evidence type="ECO:0000256" key="1">
    <source>
        <dbReference type="ARBA" id="ARBA00008857"/>
    </source>
</evidence>
<dbReference type="InterPro" id="IPR025166">
    <property type="entry name" value="Integrase_DNA_bind_dom"/>
</dbReference>
<accession>A0A4U8SWR8</accession>
<dbReference type="PANTHER" id="PTHR30629">
    <property type="entry name" value="PROPHAGE INTEGRASE"/>
    <property type="match status" value="1"/>
</dbReference>
<sequence length="416" mass="48546">MTETEIKKAKPKEKDYFLNDRDGLRLRVSPAGSKTFQMRYSFGDKRKLITIGQYPSVSLEQAREKVIGYKKLILAEADPQENKKLDKAAKIKMKEGQLHLVVEAWLKFKEKQVTYSTLKKNRQMMDLHLLPHFSEYDSDRKIVSSTHIEDIAHSDITHIIAKIQDYRVELARRLFTHCINIWQFALGRGYIETNCLFKIDTKQLLLPKVTNHYEKITDEATLGELLRAIDGYIHSPIIRSALKFVSIIPLRAENLATLKWSYIDFEKKILTIPRSEMKVKKKSFPDFSLPLPTQAIEILKEIKKNTGWGVWIFHGHNKIHKPMVSESANKALRSMGFADAKRGRKQTLHSFRGTFRSLCDTHQDKHNMPFEIKEAVLDHRVGNNVTQAYLHKADYVEQMRPLLQWWADYLDELKER</sequence>
<dbReference type="InterPro" id="IPR050808">
    <property type="entry name" value="Phage_Integrase"/>
</dbReference>
<dbReference type="InterPro" id="IPR011010">
    <property type="entry name" value="DNA_brk_join_enz"/>
</dbReference>
<dbReference type="SUPFAM" id="SSF56349">
    <property type="entry name" value="DNA breaking-rejoining enzymes"/>
    <property type="match status" value="1"/>
</dbReference>
<dbReference type="CDD" id="cd00801">
    <property type="entry name" value="INT_P4_C"/>
    <property type="match status" value="1"/>
</dbReference>
<evidence type="ECO:0000259" key="5">
    <source>
        <dbReference type="PROSITE" id="PS51898"/>
    </source>
</evidence>
<dbReference type="Pfam" id="PF13356">
    <property type="entry name" value="Arm-DNA-bind_3"/>
    <property type="match status" value="1"/>
</dbReference>
<feature type="domain" description="Tyr recombinase" evidence="5">
    <location>
        <begin position="211"/>
        <end position="403"/>
    </location>
</feature>
<dbReference type="Pfam" id="PF00589">
    <property type="entry name" value="Phage_integrase"/>
    <property type="match status" value="1"/>
</dbReference>
<dbReference type="GO" id="GO:0003677">
    <property type="term" value="F:DNA binding"/>
    <property type="evidence" value="ECO:0007669"/>
    <property type="project" value="UniProtKB-KW"/>
</dbReference>
<gene>
    <name evidence="6" type="ORF">LS74_008955</name>
</gene>
<dbReference type="Gene3D" id="1.10.443.10">
    <property type="entry name" value="Intergrase catalytic core"/>
    <property type="match status" value="1"/>
</dbReference>
<dbReference type="GO" id="GO:0015074">
    <property type="term" value="P:DNA integration"/>
    <property type="evidence" value="ECO:0007669"/>
    <property type="project" value="UniProtKB-KW"/>
</dbReference>
<name>A0A4U8SWR8_9HELI</name>
<dbReference type="InterPro" id="IPR013762">
    <property type="entry name" value="Integrase-like_cat_sf"/>
</dbReference>
<comment type="similarity">
    <text evidence="1">Belongs to the 'phage' integrase family.</text>
</comment>
<dbReference type="EMBL" id="JRPE02000015">
    <property type="protein sequence ID" value="TLD91363.1"/>
    <property type="molecule type" value="Genomic_DNA"/>
</dbReference>
<dbReference type="RefSeq" id="WP_084584322.1">
    <property type="nucleotide sequence ID" value="NZ_JRPE02000015.1"/>
</dbReference>
<dbReference type="AlphaFoldDB" id="A0A4U8SWR8"/>
<keyword evidence="3" id="KW-0238">DNA-binding</keyword>
<keyword evidence="7" id="KW-1185">Reference proteome</keyword>
<dbReference type="PROSITE" id="PS51898">
    <property type="entry name" value="TYR_RECOMBINASE"/>
    <property type="match status" value="1"/>
</dbReference>
<comment type="caution">
    <text evidence="6">The sequence shown here is derived from an EMBL/GenBank/DDBJ whole genome shotgun (WGS) entry which is preliminary data.</text>
</comment>
<evidence type="ECO:0000256" key="2">
    <source>
        <dbReference type="ARBA" id="ARBA00022908"/>
    </source>
</evidence>
<dbReference type="GO" id="GO:0006310">
    <property type="term" value="P:DNA recombination"/>
    <property type="evidence" value="ECO:0007669"/>
    <property type="project" value="UniProtKB-KW"/>
</dbReference>
<evidence type="ECO:0000256" key="4">
    <source>
        <dbReference type="ARBA" id="ARBA00023172"/>
    </source>
</evidence>
<dbReference type="Proteomes" id="UP000029921">
    <property type="component" value="Unassembled WGS sequence"/>
</dbReference>
<dbReference type="InterPro" id="IPR002104">
    <property type="entry name" value="Integrase_catalytic"/>
</dbReference>
<dbReference type="InterPro" id="IPR038488">
    <property type="entry name" value="Integrase_DNA-bd_sf"/>
</dbReference>